<feature type="domain" description="HTH tetR-type" evidence="5">
    <location>
        <begin position="19"/>
        <end position="79"/>
    </location>
</feature>
<evidence type="ECO:0000256" key="2">
    <source>
        <dbReference type="ARBA" id="ARBA00023125"/>
    </source>
</evidence>
<keyword evidence="2 4" id="KW-0238">DNA-binding</keyword>
<dbReference type="Gene3D" id="1.10.357.10">
    <property type="entry name" value="Tetracycline Repressor, domain 2"/>
    <property type="match status" value="1"/>
</dbReference>
<feature type="DNA-binding region" description="H-T-H motif" evidence="4">
    <location>
        <begin position="42"/>
        <end position="61"/>
    </location>
</feature>
<sequence length="241" mass="26656">MTNVPSGPAAGDKAGQRVPLTRERVLTAALRLVDDEGLDALTRRRLGQELGRDAMALYRHAPDRAALLDGIVELVLDELDIPDGGQDWQTQLSRTAHDFRRIGLAHPHVVSLIVTRPLSTPLGLRPLGTLRPLERLLRLLTDAGFPPDLALRVYRLYIGFLYGHMLTELQELVADPEETNDLLRLGLHRLPPREFPLIRGLAPVLAAYDGEAELDQGLAVLFTGLRTELATAQDEEPDPRT</sequence>
<name>A0A1H1MTQ3_9ACTN</name>
<reference evidence="6 7" key="1">
    <citation type="submission" date="2016-10" db="EMBL/GenBank/DDBJ databases">
        <authorList>
            <person name="de Groot N.N."/>
        </authorList>
    </citation>
    <scope>NUCLEOTIDE SEQUENCE [LARGE SCALE GENOMIC DNA]</scope>
    <source>
        <strain evidence="6 7">DSM 21741</strain>
    </source>
</reference>
<dbReference type="GO" id="GO:0003700">
    <property type="term" value="F:DNA-binding transcription factor activity"/>
    <property type="evidence" value="ECO:0007669"/>
    <property type="project" value="TreeGrafter"/>
</dbReference>
<dbReference type="Proteomes" id="UP000199092">
    <property type="component" value="Chromosome I"/>
</dbReference>
<dbReference type="Pfam" id="PF00440">
    <property type="entry name" value="TetR_N"/>
    <property type="match status" value="1"/>
</dbReference>
<dbReference type="InterPro" id="IPR036271">
    <property type="entry name" value="Tet_transcr_reg_TetR-rel_C_sf"/>
</dbReference>
<dbReference type="SUPFAM" id="SSF48498">
    <property type="entry name" value="Tetracyclin repressor-like, C-terminal domain"/>
    <property type="match status" value="1"/>
</dbReference>
<gene>
    <name evidence="6" type="ORF">SAMN04488543_0709</name>
</gene>
<protein>
    <submittedName>
        <fullName evidence="6">DNA-binding transcriptional regulator, AcrR family</fullName>
    </submittedName>
</protein>
<evidence type="ECO:0000313" key="7">
    <source>
        <dbReference type="Proteomes" id="UP000199092"/>
    </source>
</evidence>
<dbReference type="InterPro" id="IPR001647">
    <property type="entry name" value="HTH_TetR"/>
</dbReference>
<dbReference type="EMBL" id="LT629749">
    <property type="protein sequence ID" value="SDR89795.1"/>
    <property type="molecule type" value="Genomic_DNA"/>
</dbReference>
<evidence type="ECO:0000256" key="3">
    <source>
        <dbReference type="ARBA" id="ARBA00023163"/>
    </source>
</evidence>
<dbReference type="PANTHER" id="PTHR30055">
    <property type="entry name" value="HTH-TYPE TRANSCRIPTIONAL REGULATOR RUTR"/>
    <property type="match status" value="1"/>
</dbReference>
<keyword evidence="7" id="KW-1185">Reference proteome</keyword>
<dbReference type="InterPro" id="IPR004111">
    <property type="entry name" value="Repressor_TetR_C"/>
</dbReference>
<dbReference type="PANTHER" id="PTHR30055:SF151">
    <property type="entry name" value="TRANSCRIPTIONAL REGULATORY PROTEIN"/>
    <property type="match status" value="1"/>
</dbReference>
<keyword evidence="1" id="KW-0805">Transcription regulation</keyword>
<dbReference type="RefSeq" id="WP_091410223.1">
    <property type="nucleotide sequence ID" value="NZ_LT629749.1"/>
</dbReference>
<dbReference type="Gene3D" id="1.10.10.60">
    <property type="entry name" value="Homeodomain-like"/>
    <property type="match status" value="1"/>
</dbReference>
<dbReference type="SUPFAM" id="SSF46689">
    <property type="entry name" value="Homeodomain-like"/>
    <property type="match status" value="1"/>
</dbReference>
<proteinExistence type="predicted"/>
<dbReference type="AlphaFoldDB" id="A0A1H1MTQ3"/>
<dbReference type="GO" id="GO:0045892">
    <property type="term" value="P:negative regulation of DNA-templated transcription"/>
    <property type="evidence" value="ECO:0007669"/>
    <property type="project" value="InterPro"/>
</dbReference>
<evidence type="ECO:0000256" key="4">
    <source>
        <dbReference type="PROSITE-ProRule" id="PRU00335"/>
    </source>
</evidence>
<evidence type="ECO:0000259" key="5">
    <source>
        <dbReference type="PROSITE" id="PS50977"/>
    </source>
</evidence>
<dbReference type="GO" id="GO:0000976">
    <property type="term" value="F:transcription cis-regulatory region binding"/>
    <property type="evidence" value="ECO:0007669"/>
    <property type="project" value="TreeGrafter"/>
</dbReference>
<dbReference type="STRING" id="546871.SAMN04488543_0709"/>
<evidence type="ECO:0000256" key="1">
    <source>
        <dbReference type="ARBA" id="ARBA00023015"/>
    </source>
</evidence>
<dbReference type="InterPro" id="IPR050109">
    <property type="entry name" value="HTH-type_TetR-like_transc_reg"/>
</dbReference>
<dbReference type="PROSITE" id="PS50977">
    <property type="entry name" value="HTH_TETR_2"/>
    <property type="match status" value="1"/>
</dbReference>
<dbReference type="Pfam" id="PF02909">
    <property type="entry name" value="TetR_C_1"/>
    <property type="match status" value="1"/>
</dbReference>
<organism evidence="6 7">
    <name type="scientific">Friedmanniella luteola</name>
    <dbReference type="NCBI Taxonomy" id="546871"/>
    <lineage>
        <taxon>Bacteria</taxon>
        <taxon>Bacillati</taxon>
        <taxon>Actinomycetota</taxon>
        <taxon>Actinomycetes</taxon>
        <taxon>Propionibacteriales</taxon>
        <taxon>Nocardioidaceae</taxon>
        <taxon>Friedmanniella</taxon>
    </lineage>
</organism>
<dbReference type="InterPro" id="IPR009057">
    <property type="entry name" value="Homeodomain-like_sf"/>
</dbReference>
<dbReference type="OrthoDB" id="329481at2"/>
<evidence type="ECO:0000313" key="6">
    <source>
        <dbReference type="EMBL" id="SDR89795.1"/>
    </source>
</evidence>
<accession>A0A1H1MTQ3</accession>
<keyword evidence="3" id="KW-0804">Transcription</keyword>